<dbReference type="SUPFAM" id="SSF160631">
    <property type="entry name" value="SMI1/KNR4-like"/>
    <property type="match status" value="1"/>
</dbReference>
<dbReference type="InterPro" id="IPR018958">
    <property type="entry name" value="Knr4/Smi1-like_dom"/>
</dbReference>
<keyword evidence="3" id="KW-1185">Reference proteome</keyword>
<feature type="domain" description="Knr4/Smi1-like" evidence="1">
    <location>
        <begin position="1"/>
        <end position="136"/>
    </location>
</feature>
<dbReference type="InterPro" id="IPR037883">
    <property type="entry name" value="Knr4/Smi1-like_sf"/>
</dbReference>
<dbReference type="Pfam" id="PF09346">
    <property type="entry name" value="SMI1_KNR4"/>
    <property type="match status" value="1"/>
</dbReference>
<protein>
    <submittedName>
        <fullName evidence="2">SMI1/KNR4 family protein</fullName>
    </submittedName>
</protein>
<dbReference type="Proteomes" id="UP001589747">
    <property type="component" value="Unassembled WGS sequence"/>
</dbReference>
<dbReference type="EMBL" id="JBHMDO010000003">
    <property type="protein sequence ID" value="MFB9324679.1"/>
    <property type="molecule type" value="Genomic_DNA"/>
</dbReference>
<evidence type="ECO:0000259" key="1">
    <source>
        <dbReference type="SMART" id="SM00860"/>
    </source>
</evidence>
<comment type="caution">
    <text evidence="2">The sequence shown here is derived from an EMBL/GenBank/DDBJ whole genome shotgun (WGS) entry which is preliminary data.</text>
</comment>
<reference evidence="2 3" key="1">
    <citation type="submission" date="2024-09" db="EMBL/GenBank/DDBJ databases">
        <authorList>
            <person name="Sun Q."/>
            <person name="Mori K."/>
        </authorList>
    </citation>
    <scope>NUCLEOTIDE SEQUENCE [LARGE SCALE GENOMIC DNA]</scope>
    <source>
        <strain evidence="2 3">TISTR 2452</strain>
    </source>
</reference>
<organism evidence="2 3">
    <name type="scientific">Paenibacillus aurantiacus</name>
    <dbReference type="NCBI Taxonomy" id="1936118"/>
    <lineage>
        <taxon>Bacteria</taxon>
        <taxon>Bacillati</taxon>
        <taxon>Bacillota</taxon>
        <taxon>Bacilli</taxon>
        <taxon>Bacillales</taxon>
        <taxon>Paenibacillaceae</taxon>
        <taxon>Paenibacillus</taxon>
    </lineage>
</organism>
<sequence length="164" mass="18658">MKDVEEVLQLIASLPSCRVNPPSGIPRTDGYQLPPDITRFYELCGGVQLFENKEYCCQVVPPHEFVLSNPIIVGELVEEDISSNWFIVVHDGNGDYISLDLNPKRIGKCYDSFWDRHGVVGECPVVARSFTELLNQLVQNNGGRWYWLEEDFESLGDAYDIKDD</sequence>
<accession>A0ABV5KHN5</accession>
<evidence type="ECO:0000313" key="3">
    <source>
        <dbReference type="Proteomes" id="UP001589747"/>
    </source>
</evidence>
<name>A0ABV5KHN5_9BACL</name>
<evidence type="ECO:0000313" key="2">
    <source>
        <dbReference type="EMBL" id="MFB9324679.1"/>
    </source>
</evidence>
<dbReference type="SMART" id="SM00860">
    <property type="entry name" value="SMI1_KNR4"/>
    <property type="match status" value="1"/>
</dbReference>
<dbReference type="Gene3D" id="3.40.1580.10">
    <property type="entry name" value="SMI1/KNR4-like"/>
    <property type="match status" value="1"/>
</dbReference>
<proteinExistence type="predicted"/>
<dbReference type="RefSeq" id="WP_377489675.1">
    <property type="nucleotide sequence ID" value="NZ_JBHMDO010000003.1"/>
</dbReference>
<gene>
    <name evidence="2" type="ORF">ACFFSY_01840</name>
</gene>